<keyword evidence="2" id="KW-1133">Transmembrane helix</keyword>
<evidence type="ECO:0000313" key="3">
    <source>
        <dbReference type="EMBL" id="PIO58005.1"/>
    </source>
</evidence>
<dbReference type="Proteomes" id="UP000230423">
    <property type="component" value="Unassembled WGS sequence"/>
</dbReference>
<dbReference type="OrthoDB" id="200954at2759"/>
<protein>
    <submittedName>
        <fullName evidence="3">Uncharacterized protein</fullName>
    </submittedName>
</protein>
<keyword evidence="1" id="KW-0175">Coiled coil</keyword>
<evidence type="ECO:0000313" key="4">
    <source>
        <dbReference type="Proteomes" id="UP000230423"/>
    </source>
</evidence>
<feature type="coiled-coil region" evidence="1">
    <location>
        <begin position="49"/>
        <end position="76"/>
    </location>
</feature>
<keyword evidence="4" id="KW-1185">Reference proteome</keyword>
<accession>A0A2G9TJ88</accession>
<gene>
    <name evidence="3" type="ORF">TELCIR_20570</name>
</gene>
<keyword evidence="2" id="KW-0812">Transmembrane</keyword>
<keyword evidence="2" id="KW-0472">Membrane</keyword>
<proteinExistence type="predicted"/>
<reference evidence="3 4" key="1">
    <citation type="submission" date="2015-09" db="EMBL/GenBank/DDBJ databases">
        <title>Draft genome of the parasitic nematode Teladorsagia circumcincta isolate WARC Sus (inbred).</title>
        <authorList>
            <person name="Mitreva M."/>
        </authorList>
    </citation>
    <scope>NUCLEOTIDE SEQUENCE [LARGE SCALE GENOMIC DNA]</scope>
    <source>
        <strain evidence="3 4">S</strain>
    </source>
</reference>
<evidence type="ECO:0000256" key="2">
    <source>
        <dbReference type="SAM" id="Phobius"/>
    </source>
</evidence>
<sequence length="82" mass="8973">MLYERIMIFLIALGIGALSGSSMFIMLPQSRNTTATTITPNGSVPSTMAAENRRHADVEEKEKAELAEEVEIAMLNNAFART</sequence>
<dbReference type="EMBL" id="KZ362764">
    <property type="protein sequence ID" value="PIO58005.1"/>
    <property type="molecule type" value="Genomic_DNA"/>
</dbReference>
<name>A0A2G9TJ88_TELCI</name>
<feature type="non-terminal residue" evidence="3">
    <location>
        <position position="82"/>
    </location>
</feature>
<organism evidence="3 4">
    <name type="scientific">Teladorsagia circumcincta</name>
    <name type="common">Brown stomach worm</name>
    <name type="synonym">Ostertagia circumcincta</name>
    <dbReference type="NCBI Taxonomy" id="45464"/>
    <lineage>
        <taxon>Eukaryota</taxon>
        <taxon>Metazoa</taxon>
        <taxon>Ecdysozoa</taxon>
        <taxon>Nematoda</taxon>
        <taxon>Chromadorea</taxon>
        <taxon>Rhabditida</taxon>
        <taxon>Rhabditina</taxon>
        <taxon>Rhabditomorpha</taxon>
        <taxon>Strongyloidea</taxon>
        <taxon>Trichostrongylidae</taxon>
        <taxon>Teladorsagia</taxon>
    </lineage>
</organism>
<evidence type="ECO:0000256" key="1">
    <source>
        <dbReference type="SAM" id="Coils"/>
    </source>
</evidence>
<dbReference type="AlphaFoldDB" id="A0A2G9TJ88"/>
<feature type="transmembrane region" description="Helical" evidence="2">
    <location>
        <begin position="6"/>
        <end position="27"/>
    </location>
</feature>